<evidence type="ECO:0000313" key="2">
    <source>
        <dbReference type="EMBL" id="CAJ1945486.1"/>
    </source>
</evidence>
<dbReference type="AlphaFoldDB" id="A0AAD2CU39"/>
<feature type="transmembrane region" description="Helical" evidence="1">
    <location>
        <begin position="20"/>
        <end position="40"/>
    </location>
</feature>
<dbReference type="Proteomes" id="UP001295423">
    <property type="component" value="Unassembled WGS sequence"/>
</dbReference>
<dbReference type="EMBL" id="CAKOGP040001446">
    <property type="protein sequence ID" value="CAJ1945486.1"/>
    <property type="molecule type" value="Genomic_DNA"/>
</dbReference>
<sequence length="467" mass="53072">MRVNSSSIRPGPRCFNLKDIFLVLISSVLTAYVILNVLIFQEHSDNSHEVSRNNQHPSVAPFSLPTATTTAQEASILDGARILVAIVAYDFSQAPHLEEVLDGYFDLCAAGSWVDVVIYSTIAWPVAYIDMLNTRFHCANTSPRAGFTINIHLKSPDTRLHLVDFHRELFYENLEDYSLFIYTEDDIRVSPRTVATYLFETRRVIEKLGPEKASDFNVGIVRYEYNYPSNIIIDDGTRHATQNVTRVYWEHSWQPPIGKSVDIIPQEDILPGYIHMSNHHQGMYLATQDLLRAWKDRSGCEFNVIKNRPSAKGKPYQPAEGTQRVWMSSQQLYGNRHCNVQQLLPMESFGALTVLHLPNKNYRRVGHKGRLGGSKDKQKELEDISAMQAALPVVSSQLLTAMQLHIALRAKWPPKPQLPYKGIVMQDQVEGKQSNDPLLVQRMKDYRAYVERGGVMSNKDMENTVLA</sequence>
<gene>
    <name evidence="2" type="ORF">CYCCA115_LOCUS9630</name>
</gene>
<keyword evidence="1" id="KW-0472">Membrane</keyword>
<protein>
    <submittedName>
        <fullName evidence="2">Uncharacterized protein</fullName>
    </submittedName>
</protein>
<evidence type="ECO:0000313" key="3">
    <source>
        <dbReference type="Proteomes" id="UP001295423"/>
    </source>
</evidence>
<keyword evidence="1" id="KW-0812">Transmembrane</keyword>
<keyword evidence="1" id="KW-1133">Transmembrane helix</keyword>
<proteinExistence type="predicted"/>
<keyword evidence="3" id="KW-1185">Reference proteome</keyword>
<name>A0AAD2CU39_9STRA</name>
<organism evidence="2 3">
    <name type="scientific">Cylindrotheca closterium</name>
    <dbReference type="NCBI Taxonomy" id="2856"/>
    <lineage>
        <taxon>Eukaryota</taxon>
        <taxon>Sar</taxon>
        <taxon>Stramenopiles</taxon>
        <taxon>Ochrophyta</taxon>
        <taxon>Bacillariophyta</taxon>
        <taxon>Bacillariophyceae</taxon>
        <taxon>Bacillariophycidae</taxon>
        <taxon>Bacillariales</taxon>
        <taxon>Bacillariaceae</taxon>
        <taxon>Cylindrotheca</taxon>
    </lineage>
</organism>
<reference evidence="2" key="1">
    <citation type="submission" date="2023-08" db="EMBL/GenBank/DDBJ databases">
        <authorList>
            <person name="Audoor S."/>
            <person name="Bilcke G."/>
        </authorList>
    </citation>
    <scope>NUCLEOTIDE SEQUENCE</scope>
</reference>
<accession>A0AAD2CU39</accession>
<comment type="caution">
    <text evidence="2">The sequence shown here is derived from an EMBL/GenBank/DDBJ whole genome shotgun (WGS) entry which is preliminary data.</text>
</comment>
<evidence type="ECO:0000256" key="1">
    <source>
        <dbReference type="SAM" id="Phobius"/>
    </source>
</evidence>